<dbReference type="Pfam" id="PF01513">
    <property type="entry name" value="NAD_kinase"/>
    <property type="match status" value="1"/>
</dbReference>
<gene>
    <name evidence="6" type="primary">nadK</name>
    <name evidence="7" type="ORF">WI372_05405</name>
</gene>
<dbReference type="InterPro" id="IPR017437">
    <property type="entry name" value="ATP-NAD_kinase_PpnK-typ_C"/>
</dbReference>
<reference evidence="7 8" key="1">
    <citation type="submission" date="2024-02" db="EMBL/GenBank/DDBJ databases">
        <title>A novel Gemmatimonadota bacterium.</title>
        <authorList>
            <person name="Du Z.-J."/>
            <person name="Ye Y.-Q."/>
        </authorList>
    </citation>
    <scope>NUCLEOTIDE SEQUENCE [LARGE SCALE GENOMIC DNA]</scope>
    <source>
        <strain evidence="7 8">DH-20</strain>
    </source>
</reference>
<comment type="similarity">
    <text evidence="6">Belongs to the NAD kinase family.</text>
</comment>
<name>A0ABU9E8G6_9BACT</name>
<evidence type="ECO:0000256" key="5">
    <source>
        <dbReference type="ARBA" id="ARBA00047925"/>
    </source>
</evidence>
<dbReference type="Gene3D" id="2.60.200.30">
    <property type="entry name" value="Probable inorganic polyphosphate/atp-NAD kinase, domain 2"/>
    <property type="match status" value="1"/>
</dbReference>
<feature type="binding site" evidence="6">
    <location>
        <position position="192"/>
    </location>
    <ligand>
        <name>NAD(+)</name>
        <dbReference type="ChEBI" id="CHEBI:57540"/>
    </ligand>
</feature>
<comment type="subcellular location">
    <subcellularLocation>
        <location evidence="6">Cytoplasm</location>
    </subcellularLocation>
</comment>
<dbReference type="SUPFAM" id="SSF111331">
    <property type="entry name" value="NAD kinase/diacylglycerol kinase-like"/>
    <property type="match status" value="1"/>
</dbReference>
<dbReference type="InterPro" id="IPR002504">
    <property type="entry name" value="NADK"/>
</dbReference>
<accession>A0ABU9E8G6</accession>
<feature type="active site" description="Proton acceptor" evidence="6">
    <location>
        <position position="83"/>
    </location>
</feature>
<keyword evidence="1 6" id="KW-0808">Transferase</keyword>
<evidence type="ECO:0000256" key="3">
    <source>
        <dbReference type="ARBA" id="ARBA00022857"/>
    </source>
</evidence>
<dbReference type="Gene3D" id="3.40.50.10330">
    <property type="entry name" value="Probable inorganic polyphosphate/atp-NAD kinase, domain 1"/>
    <property type="match status" value="1"/>
</dbReference>
<keyword evidence="2 6" id="KW-0418">Kinase</keyword>
<protein>
    <recommendedName>
        <fullName evidence="6">NAD kinase</fullName>
        <ecNumber evidence="6">2.7.1.23</ecNumber>
    </recommendedName>
    <alternativeName>
        <fullName evidence="6">ATP-dependent NAD kinase</fullName>
    </alternativeName>
</protein>
<keyword evidence="4 6" id="KW-0520">NAD</keyword>
<evidence type="ECO:0000313" key="8">
    <source>
        <dbReference type="Proteomes" id="UP001484239"/>
    </source>
</evidence>
<keyword evidence="6" id="KW-0067">ATP-binding</keyword>
<comment type="cofactor">
    <cofactor evidence="6">
        <name>a divalent metal cation</name>
        <dbReference type="ChEBI" id="CHEBI:60240"/>
    </cofactor>
</comment>
<comment type="caution">
    <text evidence="7">The sequence shown here is derived from an EMBL/GenBank/DDBJ whole genome shotgun (WGS) entry which is preliminary data.</text>
</comment>
<comment type="function">
    <text evidence="6">Involved in the regulation of the intracellular balance of NAD and NADP, and is a key enzyme in the biosynthesis of NADP. Catalyzes specifically the phosphorylation on 2'-hydroxyl of the adenosine moiety of NAD to yield NADP.</text>
</comment>
<comment type="catalytic activity">
    <reaction evidence="5 6">
        <text>NAD(+) + ATP = ADP + NADP(+) + H(+)</text>
        <dbReference type="Rhea" id="RHEA:18629"/>
        <dbReference type="ChEBI" id="CHEBI:15378"/>
        <dbReference type="ChEBI" id="CHEBI:30616"/>
        <dbReference type="ChEBI" id="CHEBI:57540"/>
        <dbReference type="ChEBI" id="CHEBI:58349"/>
        <dbReference type="ChEBI" id="CHEBI:456216"/>
        <dbReference type="EC" id="2.7.1.23"/>
    </reaction>
</comment>
<dbReference type="PANTHER" id="PTHR20275:SF0">
    <property type="entry name" value="NAD KINASE"/>
    <property type="match status" value="1"/>
</dbReference>
<sequence length="320" mass="33459">MTGSEEASSDGGDLGPFRRLGVVVRDDVPDLESVLGDLVSAAVERGLTVAVEAHAHAAAPEGTSVFEMGQGEQPDLVVALGGDGTLLRASQALFGTGTPLLGINLGNLGFLTAASAAEASTALGRVLDGDCILEPRFTLRGTVLDGDGGVREVFHALNDMVVHKAGAARVARLEIRVGPSGREQLVGSFSGDGVILSTPTGSTAYNLSAGGPIVVPSMECFTVTPICPFTLAVRPFVVPSTEAVVVRGLERDPGLVLTVDGRDGRRLEDDEWIRISRGDAPLLLIRFPENSFFGTLRRKLKWAVRPSAEGGFDDGDDDDL</sequence>
<dbReference type="InterPro" id="IPR017438">
    <property type="entry name" value="ATP-NAD_kinase_N"/>
</dbReference>
<dbReference type="PANTHER" id="PTHR20275">
    <property type="entry name" value="NAD KINASE"/>
    <property type="match status" value="1"/>
</dbReference>
<evidence type="ECO:0000256" key="6">
    <source>
        <dbReference type="HAMAP-Rule" id="MF_00361"/>
    </source>
</evidence>
<comment type="caution">
    <text evidence="6">Lacks conserved residue(s) required for the propagation of feature annotation.</text>
</comment>
<keyword evidence="6" id="KW-0963">Cytoplasm</keyword>
<feature type="binding site" evidence="6">
    <location>
        <begin position="158"/>
        <end position="159"/>
    </location>
    <ligand>
        <name>NAD(+)</name>
        <dbReference type="ChEBI" id="CHEBI:57540"/>
    </ligand>
</feature>
<dbReference type="EC" id="2.7.1.23" evidence="6"/>
<keyword evidence="8" id="KW-1185">Reference proteome</keyword>
<dbReference type="HAMAP" id="MF_00361">
    <property type="entry name" value="NAD_kinase"/>
    <property type="match status" value="1"/>
</dbReference>
<dbReference type="InterPro" id="IPR016064">
    <property type="entry name" value="NAD/diacylglycerol_kinase_sf"/>
</dbReference>
<feature type="binding site" evidence="6">
    <location>
        <position position="88"/>
    </location>
    <ligand>
        <name>NAD(+)</name>
        <dbReference type="ChEBI" id="CHEBI:57540"/>
    </ligand>
</feature>
<keyword evidence="3 6" id="KW-0521">NADP</keyword>
<evidence type="ECO:0000256" key="2">
    <source>
        <dbReference type="ARBA" id="ARBA00022777"/>
    </source>
</evidence>
<proteinExistence type="inferred from homology"/>
<keyword evidence="6" id="KW-0547">Nucleotide-binding</keyword>
<evidence type="ECO:0000256" key="4">
    <source>
        <dbReference type="ARBA" id="ARBA00023027"/>
    </source>
</evidence>
<evidence type="ECO:0000256" key="1">
    <source>
        <dbReference type="ARBA" id="ARBA00022679"/>
    </source>
</evidence>
<evidence type="ECO:0000313" key="7">
    <source>
        <dbReference type="EMBL" id="MEK9500404.1"/>
    </source>
</evidence>
<dbReference type="GO" id="GO:0016301">
    <property type="term" value="F:kinase activity"/>
    <property type="evidence" value="ECO:0007669"/>
    <property type="project" value="UniProtKB-KW"/>
</dbReference>
<dbReference type="Proteomes" id="UP001484239">
    <property type="component" value="Unassembled WGS sequence"/>
</dbReference>
<organism evidence="7 8">
    <name type="scientific">Gaopeijia maritima</name>
    <dbReference type="NCBI Taxonomy" id="3119007"/>
    <lineage>
        <taxon>Bacteria</taxon>
        <taxon>Pseudomonadati</taxon>
        <taxon>Gemmatimonadota</taxon>
        <taxon>Longimicrobiia</taxon>
        <taxon>Gaopeijiales</taxon>
        <taxon>Gaopeijiaceae</taxon>
        <taxon>Gaopeijia</taxon>
    </lineage>
</organism>
<feature type="binding site" evidence="6">
    <location>
        <position position="169"/>
    </location>
    <ligand>
        <name>NAD(+)</name>
        <dbReference type="ChEBI" id="CHEBI:57540"/>
    </ligand>
</feature>
<feature type="binding site" evidence="6">
    <location>
        <begin position="203"/>
        <end position="208"/>
    </location>
    <ligand>
        <name>NAD(+)</name>
        <dbReference type="ChEBI" id="CHEBI:57540"/>
    </ligand>
</feature>
<dbReference type="RefSeq" id="WP_405274974.1">
    <property type="nucleotide sequence ID" value="NZ_CP144380.1"/>
</dbReference>
<feature type="binding site" evidence="6">
    <location>
        <begin position="83"/>
        <end position="84"/>
    </location>
    <ligand>
        <name>NAD(+)</name>
        <dbReference type="ChEBI" id="CHEBI:57540"/>
    </ligand>
</feature>
<dbReference type="EMBL" id="JBBHLI010000002">
    <property type="protein sequence ID" value="MEK9500404.1"/>
    <property type="molecule type" value="Genomic_DNA"/>
</dbReference>
<dbReference type="Pfam" id="PF20143">
    <property type="entry name" value="NAD_kinase_C"/>
    <property type="match status" value="1"/>
</dbReference>